<dbReference type="EMBL" id="JH711574">
    <property type="protein sequence ID" value="EIW85483.1"/>
    <property type="molecule type" value="Genomic_DNA"/>
</dbReference>
<comment type="caution">
    <text evidence="2">The sequence shown here is derived from an EMBL/GenBank/DDBJ whole genome shotgun (WGS) entry which is preliminary data.</text>
</comment>
<feature type="compositionally biased region" description="Basic and acidic residues" evidence="1">
    <location>
        <begin position="355"/>
        <end position="381"/>
    </location>
</feature>
<feature type="compositionally biased region" description="Acidic residues" evidence="1">
    <location>
        <begin position="487"/>
        <end position="510"/>
    </location>
</feature>
<feature type="region of interest" description="Disordered" evidence="1">
    <location>
        <begin position="1"/>
        <end position="142"/>
    </location>
</feature>
<feature type="compositionally biased region" description="Low complexity" evidence="1">
    <location>
        <begin position="38"/>
        <end position="53"/>
    </location>
</feature>
<protein>
    <submittedName>
        <fullName evidence="2">Uncharacterized protein</fullName>
    </submittedName>
</protein>
<feature type="compositionally biased region" description="Polar residues" evidence="1">
    <location>
        <begin position="164"/>
        <end position="175"/>
    </location>
</feature>
<dbReference type="KEGG" id="cput:CONPUDRAFT_135215"/>
<keyword evidence="3" id="KW-1185">Reference proteome</keyword>
<feature type="compositionally biased region" description="Acidic residues" evidence="1">
    <location>
        <begin position="89"/>
        <end position="103"/>
    </location>
</feature>
<feature type="region of interest" description="Disordered" evidence="1">
    <location>
        <begin position="196"/>
        <end position="276"/>
    </location>
</feature>
<sequence length="531" mass="57539">MAAAVLSPTAMSPRGGILLNTSPCNSPRLGQCIPQTPSSQSLSSSMSDASTNSWFKHPTHDMQRSASAPGAARRQRIRFAPLPDPRADESDDTSLTEPSEEQDSLSSSKLFTTEGVELSPKISPASCASSTHSTITAPPKKPALNLLRPLAFLKRAPSPCPSVGSDSEQGGSSSRLARISTEDILTLGTINLFRPSSRTTLDSDRRGRRYSDSSPENDNDPSSKKRPRQGSNASNNSNASPRLTSQPLDRARSAPSSPQQGITMLNGRVYGGKRKSKRTHNLFASARDEPEFVEWGYGGMGSVHADHAGNSMYRNLQSGGTALGLKMGHGSASGGGTVDEDDDGSGMGWVKRRREQREREKKEAEERERAVKEAQKQKEAAEEADVESGSEEKMAVEASELPAEEKMEDESTRVASPSSENAENQHILKTVSIPGHHRSHSHSSHHKSPSLSRSLSPAAEDQNPIEVVLETSPTLEKDEKDSTESSTESDSEVEEQEKDEDEDEDEDDAEENRKTAIGAGMEKISRHKEER</sequence>
<feature type="region of interest" description="Disordered" evidence="1">
    <location>
        <begin position="326"/>
        <end position="531"/>
    </location>
</feature>
<reference evidence="3" key="1">
    <citation type="journal article" date="2012" name="Science">
        <title>The Paleozoic origin of enzymatic lignin decomposition reconstructed from 31 fungal genomes.</title>
        <authorList>
            <person name="Floudas D."/>
            <person name="Binder M."/>
            <person name="Riley R."/>
            <person name="Barry K."/>
            <person name="Blanchette R.A."/>
            <person name="Henrissat B."/>
            <person name="Martinez A.T."/>
            <person name="Otillar R."/>
            <person name="Spatafora J.W."/>
            <person name="Yadav J.S."/>
            <person name="Aerts A."/>
            <person name="Benoit I."/>
            <person name="Boyd A."/>
            <person name="Carlson A."/>
            <person name="Copeland A."/>
            <person name="Coutinho P.M."/>
            <person name="de Vries R.P."/>
            <person name="Ferreira P."/>
            <person name="Findley K."/>
            <person name="Foster B."/>
            <person name="Gaskell J."/>
            <person name="Glotzer D."/>
            <person name="Gorecki P."/>
            <person name="Heitman J."/>
            <person name="Hesse C."/>
            <person name="Hori C."/>
            <person name="Igarashi K."/>
            <person name="Jurgens J.A."/>
            <person name="Kallen N."/>
            <person name="Kersten P."/>
            <person name="Kohler A."/>
            <person name="Kuees U."/>
            <person name="Kumar T.K.A."/>
            <person name="Kuo A."/>
            <person name="LaButti K."/>
            <person name="Larrondo L.F."/>
            <person name="Lindquist E."/>
            <person name="Ling A."/>
            <person name="Lombard V."/>
            <person name="Lucas S."/>
            <person name="Lundell T."/>
            <person name="Martin R."/>
            <person name="McLaughlin D.J."/>
            <person name="Morgenstern I."/>
            <person name="Morin E."/>
            <person name="Murat C."/>
            <person name="Nagy L.G."/>
            <person name="Nolan M."/>
            <person name="Ohm R.A."/>
            <person name="Patyshakuliyeva A."/>
            <person name="Rokas A."/>
            <person name="Ruiz-Duenas F.J."/>
            <person name="Sabat G."/>
            <person name="Salamov A."/>
            <person name="Samejima M."/>
            <person name="Schmutz J."/>
            <person name="Slot J.C."/>
            <person name="St John F."/>
            <person name="Stenlid J."/>
            <person name="Sun H."/>
            <person name="Sun S."/>
            <person name="Syed K."/>
            <person name="Tsang A."/>
            <person name="Wiebenga A."/>
            <person name="Young D."/>
            <person name="Pisabarro A."/>
            <person name="Eastwood D.C."/>
            <person name="Martin F."/>
            <person name="Cullen D."/>
            <person name="Grigoriev I.V."/>
            <person name="Hibbett D.S."/>
        </authorList>
    </citation>
    <scope>NUCLEOTIDE SEQUENCE [LARGE SCALE GENOMIC DNA]</scope>
    <source>
        <strain evidence="3">RWD-64-598 SS2</strain>
    </source>
</reference>
<dbReference type="Proteomes" id="UP000053558">
    <property type="component" value="Unassembled WGS sequence"/>
</dbReference>
<feature type="compositionally biased region" description="Basic and acidic residues" evidence="1">
    <location>
        <begin position="403"/>
        <end position="412"/>
    </location>
</feature>
<feature type="compositionally biased region" description="Basic and acidic residues" evidence="1">
    <location>
        <begin position="201"/>
        <end position="211"/>
    </location>
</feature>
<feature type="compositionally biased region" description="Basic residues" evidence="1">
    <location>
        <begin position="435"/>
        <end position="448"/>
    </location>
</feature>
<gene>
    <name evidence="2" type="ORF">CONPUDRAFT_135215</name>
</gene>
<evidence type="ECO:0000313" key="2">
    <source>
        <dbReference type="EMBL" id="EIW85483.1"/>
    </source>
</evidence>
<feature type="region of interest" description="Disordered" evidence="1">
    <location>
        <begin position="157"/>
        <end position="177"/>
    </location>
</feature>
<dbReference type="RefSeq" id="XP_007764956.1">
    <property type="nucleotide sequence ID" value="XM_007766766.1"/>
</dbReference>
<feature type="compositionally biased region" description="Polar residues" evidence="1">
    <location>
        <begin position="413"/>
        <end position="424"/>
    </location>
</feature>
<feature type="compositionally biased region" description="Polar residues" evidence="1">
    <location>
        <begin position="254"/>
        <end position="263"/>
    </location>
</feature>
<organism evidence="2 3">
    <name type="scientific">Coniophora puteana (strain RWD-64-598)</name>
    <name type="common">Brown rot fungus</name>
    <dbReference type="NCBI Taxonomy" id="741705"/>
    <lineage>
        <taxon>Eukaryota</taxon>
        <taxon>Fungi</taxon>
        <taxon>Dikarya</taxon>
        <taxon>Basidiomycota</taxon>
        <taxon>Agaricomycotina</taxon>
        <taxon>Agaricomycetes</taxon>
        <taxon>Agaricomycetidae</taxon>
        <taxon>Boletales</taxon>
        <taxon>Coniophorineae</taxon>
        <taxon>Coniophoraceae</taxon>
        <taxon>Coniophora</taxon>
    </lineage>
</organism>
<proteinExistence type="predicted"/>
<dbReference type="AlphaFoldDB" id="A0A5M3N269"/>
<evidence type="ECO:0000313" key="3">
    <source>
        <dbReference type="Proteomes" id="UP000053558"/>
    </source>
</evidence>
<dbReference type="OMA" id="KGTRMLN"/>
<evidence type="ECO:0000256" key="1">
    <source>
        <dbReference type="SAM" id="MobiDB-lite"/>
    </source>
</evidence>
<dbReference type="GeneID" id="19200726"/>
<dbReference type="OrthoDB" id="3363386at2759"/>
<accession>A0A5M3N269</accession>
<feature type="compositionally biased region" description="Low complexity" evidence="1">
    <location>
        <begin position="231"/>
        <end position="240"/>
    </location>
</feature>
<name>A0A5M3N269_CONPW</name>
<feature type="compositionally biased region" description="Polar residues" evidence="1">
    <location>
        <begin position="126"/>
        <end position="136"/>
    </location>
</feature>